<dbReference type="PROSITE" id="PS50011">
    <property type="entry name" value="PROTEIN_KINASE_DOM"/>
    <property type="match status" value="1"/>
</dbReference>
<gene>
    <name evidence="7" type="primary">CPK3</name>
    <name evidence="7" type="ORF">AK812_SmicGene24748</name>
</gene>
<evidence type="ECO:0000313" key="8">
    <source>
        <dbReference type="Proteomes" id="UP000186817"/>
    </source>
</evidence>
<dbReference type="OrthoDB" id="406458at2759"/>
<dbReference type="AlphaFoldDB" id="A0A1Q9DDS1"/>
<accession>A0A1Q9DDS1</accession>
<evidence type="ECO:0000256" key="1">
    <source>
        <dbReference type="ARBA" id="ARBA00022527"/>
    </source>
</evidence>
<keyword evidence="1" id="KW-0723">Serine/threonine-protein kinase</keyword>
<dbReference type="Proteomes" id="UP000186817">
    <property type="component" value="Unassembled WGS sequence"/>
</dbReference>
<reference evidence="7 8" key="1">
    <citation type="submission" date="2016-02" db="EMBL/GenBank/DDBJ databases">
        <title>Genome analysis of coral dinoflagellate symbionts highlights evolutionary adaptations to a symbiotic lifestyle.</title>
        <authorList>
            <person name="Aranda M."/>
            <person name="Li Y."/>
            <person name="Liew Y.J."/>
            <person name="Baumgarten S."/>
            <person name="Simakov O."/>
            <person name="Wilson M."/>
            <person name="Piel J."/>
            <person name="Ashoor H."/>
            <person name="Bougouffa S."/>
            <person name="Bajic V.B."/>
            <person name="Ryu T."/>
            <person name="Ravasi T."/>
            <person name="Bayer T."/>
            <person name="Micklem G."/>
            <person name="Kim H."/>
            <person name="Bhak J."/>
            <person name="Lajeunesse T.C."/>
            <person name="Voolstra C.R."/>
        </authorList>
    </citation>
    <scope>NUCLEOTIDE SEQUENCE [LARGE SCALE GENOMIC DNA]</scope>
    <source>
        <strain evidence="7 8">CCMP2467</strain>
    </source>
</reference>
<evidence type="ECO:0000256" key="4">
    <source>
        <dbReference type="ARBA" id="ARBA00022777"/>
    </source>
</evidence>
<protein>
    <submittedName>
        <fullName evidence="7">Calcium-dependent protein kinase 3</fullName>
    </submittedName>
</protein>
<evidence type="ECO:0000256" key="2">
    <source>
        <dbReference type="ARBA" id="ARBA00022679"/>
    </source>
</evidence>
<dbReference type="InterPro" id="IPR000719">
    <property type="entry name" value="Prot_kinase_dom"/>
</dbReference>
<sequence>MDQSKLKRGQMSTEASVIKDAKDRVIRSGKLMFASVAARLAQGRMMKEGKSVEYRCEYLTRQCYRTHVVQGSTPPPCVKSTEGQEDGHRSSPARWFIYCAHCKWIRCVRCRPLMIALPSRLTSYLGAFISPRLSVLRDSLPATKRQAEEKERLMQRNVNTALDLPLLDFGAAKIADDALKAHTVVGTLLYAAPEVFEGTYGRSCDLWSSGVVIFLLVSGYLPFQTSDVTMLRSMHRDPVLNGECLFRGEHWRQAPVGARSLVRGLLSVNAGQRLTASEANDHTWFQSFDEAMQNYDCLPAGSPLSRCEGSRLKLADLKRSNFEWNLADSDISED</sequence>
<keyword evidence="8" id="KW-1185">Reference proteome</keyword>
<dbReference type="Gene3D" id="1.10.510.10">
    <property type="entry name" value="Transferase(Phosphotransferase) domain 1"/>
    <property type="match status" value="1"/>
</dbReference>
<evidence type="ECO:0000259" key="6">
    <source>
        <dbReference type="PROSITE" id="PS50011"/>
    </source>
</evidence>
<dbReference type="SMART" id="SM00220">
    <property type="entry name" value="S_TKc"/>
    <property type="match status" value="1"/>
</dbReference>
<dbReference type="GO" id="GO:0004674">
    <property type="term" value="F:protein serine/threonine kinase activity"/>
    <property type="evidence" value="ECO:0007669"/>
    <property type="project" value="UniProtKB-KW"/>
</dbReference>
<dbReference type="InterPro" id="IPR050205">
    <property type="entry name" value="CDPK_Ser/Thr_kinases"/>
</dbReference>
<keyword evidence="2" id="KW-0808">Transferase</keyword>
<feature type="domain" description="Protein kinase" evidence="6">
    <location>
        <begin position="1"/>
        <end position="285"/>
    </location>
</feature>
<proteinExistence type="predicted"/>
<evidence type="ECO:0000256" key="3">
    <source>
        <dbReference type="ARBA" id="ARBA00022741"/>
    </source>
</evidence>
<dbReference type="PANTHER" id="PTHR24349">
    <property type="entry name" value="SERINE/THREONINE-PROTEIN KINASE"/>
    <property type="match status" value="1"/>
</dbReference>
<comment type="caution">
    <text evidence="7">The sequence shown here is derived from an EMBL/GenBank/DDBJ whole genome shotgun (WGS) entry which is preliminary data.</text>
</comment>
<keyword evidence="5" id="KW-0067">ATP-binding</keyword>
<evidence type="ECO:0000313" key="7">
    <source>
        <dbReference type="EMBL" id="OLP93366.1"/>
    </source>
</evidence>
<dbReference type="SUPFAM" id="SSF56112">
    <property type="entry name" value="Protein kinase-like (PK-like)"/>
    <property type="match status" value="1"/>
</dbReference>
<keyword evidence="4 7" id="KW-0418">Kinase</keyword>
<keyword evidence="3" id="KW-0547">Nucleotide-binding</keyword>
<name>A0A1Q9DDS1_SYMMI</name>
<dbReference type="GO" id="GO:0005524">
    <property type="term" value="F:ATP binding"/>
    <property type="evidence" value="ECO:0007669"/>
    <property type="project" value="UniProtKB-KW"/>
</dbReference>
<organism evidence="7 8">
    <name type="scientific">Symbiodinium microadriaticum</name>
    <name type="common">Dinoflagellate</name>
    <name type="synonym">Zooxanthella microadriatica</name>
    <dbReference type="NCBI Taxonomy" id="2951"/>
    <lineage>
        <taxon>Eukaryota</taxon>
        <taxon>Sar</taxon>
        <taxon>Alveolata</taxon>
        <taxon>Dinophyceae</taxon>
        <taxon>Suessiales</taxon>
        <taxon>Symbiodiniaceae</taxon>
        <taxon>Symbiodinium</taxon>
    </lineage>
</organism>
<dbReference type="InterPro" id="IPR011009">
    <property type="entry name" value="Kinase-like_dom_sf"/>
</dbReference>
<evidence type="ECO:0000256" key="5">
    <source>
        <dbReference type="ARBA" id="ARBA00022840"/>
    </source>
</evidence>
<dbReference type="EMBL" id="LSRX01000585">
    <property type="protein sequence ID" value="OLP93366.1"/>
    <property type="molecule type" value="Genomic_DNA"/>
</dbReference>
<dbReference type="Pfam" id="PF00069">
    <property type="entry name" value="Pkinase"/>
    <property type="match status" value="1"/>
</dbReference>